<keyword evidence="4" id="KW-1003">Cell membrane</keyword>
<evidence type="ECO:0000256" key="5">
    <source>
        <dbReference type="ARBA" id="ARBA00022692"/>
    </source>
</evidence>
<evidence type="ECO:0000313" key="10">
    <source>
        <dbReference type="EMBL" id="WQQ26330.1"/>
    </source>
</evidence>
<reference evidence="11" key="1">
    <citation type="submission" date="2023-12" db="EMBL/GenBank/DDBJ databases">
        <title>Novel species in genus Nocardioides.</title>
        <authorList>
            <person name="Zhou H."/>
        </authorList>
    </citation>
    <scope>NUCLEOTIDE SEQUENCE [LARGE SCALE GENOMIC DNA]</scope>
    <source>
        <strain evidence="11">HM61</strain>
    </source>
</reference>
<dbReference type="PROSITE" id="PS50928">
    <property type="entry name" value="ABC_TM1"/>
    <property type="match status" value="1"/>
</dbReference>
<evidence type="ECO:0000256" key="6">
    <source>
        <dbReference type="ARBA" id="ARBA00022989"/>
    </source>
</evidence>
<keyword evidence="5 8" id="KW-0812">Transmembrane</keyword>
<gene>
    <name evidence="10" type="ORF">SHK19_20515</name>
</gene>
<feature type="transmembrane region" description="Helical" evidence="8">
    <location>
        <begin position="119"/>
        <end position="142"/>
    </location>
</feature>
<dbReference type="PANTHER" id="PTHR42929">
    <property type="entry name" value="INNER MEMBRANE ABC TRANSPORTER PERMEASE PROTEIN YDCU-RELATED-RELATED"/>
    <property type="match status" value="1"/>
</dbReference>
<name>A0ABZ0ZPQ7_9ACTN</name>
<feature type="transmembrane region" description="Helical" evidence="8">
    <location>
        <begin position="27"/>
        <end position="54"/>
    </location>
</feature>
<feature type="transmembrane region" description="Helical" evidence="8">
    <location>
        <begin position="213"/>
        <end position="235"/>
    </location>
</feature>
<evidence type="ECO:0000313" key="11">
    <source>
        <dbReference type="Proteomes" id="UP001327225"/>
    </source>
</evidence>
<dbReference type="Pfam" id="PF00528">
    <property type="entry name" value="BPD_transp_1"/>
    <property type="match status" value="1"/>
</dbReference>
<dbReference type="InterPro" id="IPR000515">
    <property type="entry name" value="MetI-like"/>
</dbReference>
<dbReference type="CDD" id="cd06261">
    <property type="entry name" value="TM_PBP2"/>
    <property type="match status" value="1"/>
</dbReference>
<evidence type="ECO:0000259" key="9">
    <source>
        <dbReference type="PROSITE" id="PS50928"/>
    </source>
</evidence>
<evidence type="ECO:0000256" key="2">
    <source>
        <dbReference type="ARBA" id="ARBA00007069"/>
    </source>
</evidence>
<keyword evidence="7 8" id="KW-0472">Membrane</keyword>
<dbReference type="PANTHER" id="PTHR42929:SF1">
    <property type="entry name" value="INNER MEMBRANE ABC TRANSPORTER PERMEASE PROTEIN YDCU-RELATED"/>
    <property type="match status" value="1"/>
</dbReference>
<evidence type="ECO:0000256" key="7">
    <source>
        <dbReference type="ARBA" id="ARBA00023136"/>
    </source>
</evidence>
<feature type="transmembrane region" description="Helical" evidence="8">
    <location>
        <begin position="170"/>
        <end position="192"/>
    </location>
</feature>
<evidence type="ECO:0000256" key="8">
    <source>
        <dbReference type="RuleBase" id="RU363032"/>
    </source>
</evidence>
<dbReference type="SUPFAM" id="SSF161098">
    <property type="entry name" value="MetI-like"/>
    <property type="match status" value="1"/>
</dbReference>
<feature type="transmembrane region" description="Helical" evidence="8">
    <location>
        <begin position="271"/>
        <end position="291"/>
    </location>
</feature>
<proteinExistence type="inferred from homology"/>
<dbReference type="Proteomes" id="UP001327225">
    <property type="component" value="Chromosome"/>
</dbReference>
<keyword evidence="11" id="KW-1185">Reference proteome</keyword>
<comment type="subcellular location">
    <subcellularLocation>
        <location evidence="1 8">Cell membrane</location>
        <topology evidence="1 8">Multi-pass membrane protein</topology>
    </subcellularLocation>
</comment>
<evidence type="ECO:0000256" key="4">
    <source>
        <dbReference type="ARBA" id="ARBA00022475"/>
    </source>
</evidence>
<comment type="similarity">
    <text evidence="2">Belongs to the binding-protein-dependent transport system permease family. CysTW subfamily.</text>
</comment>
<evidence type="ECO:0000256" key="3">
    <source>
        <dbReference type="ARBA" id="ARBA00022448"/>
    </source>
</evidence>
<protein>
    <submittedName>
        <fullName evidence="10">ABC transporter permease</fullName>
    </submittedName>
</protein>
<organism evidence="10 11">
    <name type="scientific">Nocardioides bizhenqiangii</name>
    <dbReference type="NCBI Taxonomy" id="3095076"/>
    <lineage>
        <taxon>Bacteria</taxon>
        <taxon>Bacillati</taxon>
        <taxon>Actinomycetota</taxon>
        <taxon>Actinomycetes</taxon>
        <taxon>Propionibacteriales</taxon>
        <taxon>Nocardioidaceae</taxon>
        <taxon>Nocardioides</taxon>
    </lineage>
</organism>
<keyword evidence="6 8" id="KW-1133">Transmembrane helix</keyword>
<dbReference type="Gene3D" id="1.10.3720.10">
    <property type="entry name" value="MetI-like"/>
    <property type="match status" value="1"/>
</dbReference>
<feature type="transmembrane region" description="Helical" evidence="8">
    <location>
        <begin position="88"/>
        <end position="107"/>
    </location>
</feature>
<dbReference type="RefSeq" id="WP_322454548.1">
    <property type="nucleotide sequence ID" value="NZ_CP141059.1"/>
</dbReference>
<accession>A0ABZ0ZPQ7</accession>
<dbReference type="InterPro" id="IPR035906">
    <property type="entry name" value="MetI-like_sf"/>
</dbReference>
<feature type="domain" description="ABC transmembrane type-1" evidence="9">
    <location>
        <begin position="84"/>
        <end position="289"/>
    </location>
</feature>
<sequence length="299" mass="32538">MAHVVPTDAPEGAPPPDQGRRRGLAGYALLTPGSLWLALFFVVPTVSLVATSLYDPTGSLELGYKMTGYVQNYPDAISAYWPQIQRSLTYALIATVACIVLGYPLAYAIAFKAGRFKTVLLVAVIAPFFTSFLVRTLAWQYLLGDNEFVVTFLRWLPFTGADLQLINTPFAVVAGLTYNFLPFFVLPLYASLEKIDHRLLEAAGDLYASPFRGFLKVTLPLSMPGLVAGTLLTFIPAAGDYINDELLGSPKTRMVGNEIQGLFYAGDYPTASALSVAMMVTIVVLVAIYVWRAGTDELV</sequence>
<keyword evidence="3 8" id="KW-0813">Transport</keyword>
<dbReference type="EMBL" id="CP141059">
    <property type="protein sequence ID" value="WQQ26330.1"/>
    <property type="molecule type" value="Genomic_DNA"/>
</dbReference>
<evidence type="ECO:0000256" key="1">
    <source>
        <dbReference type="ARBA" id="ARBA00004651"/>
    </source>
</evidence>